<proteinExistence type="predicted"/>
<feature type="non-terminal residue" evidence="2">
    <location>
        <position position="484"/>
    </location>
</feature>
<dbReference type="EMBL" id="MU865098">
    <property type="protein sequence ID" value="KAK4457762.1"/>
    <property type="molecule type" value="Genomic_DNA"/>
</dbReference>
<dbReference type="Proteomes" id="UP001321749">
    <property type="component" value="Unassembled WGS sequence"/>
</dbReference>
<sequence length="484" mass="53371">MLLYNISRSPSTTFHPFLPTTPSPKHTSLFGPNTDFQTSLAVQHDFYPGQLHSLCHPHLSPFFTAPPARASPPPKMPPNNLPRSRRGELTVLRDGVDIALAYFNAGDNESPEKLAVRAKKWADRYFKGYDHASQRSTTLLGQFPNLFNLGVQPHLRIDSAVPEPSAKLMAAAAAIKEPESGSMRLFRSLERAAMNSEPFPSYAEPLVASEEQIEDLLNSQHRRTPGSELDGNIDAQTLLESGLLWSLPEFLAQLSRVDADKEAKLADSPALAAVKVEDEMDVVMDDVPELIETQKRRRARRVILPGSHSLKLPGDDDDRGDVTSEDARSRRSSISDDDCGYETNTSSSTVASLRVNLKKRKAAQMSGDIVETELPGKIRLHKHHVDEVVLYYDKESNTLRRKRNPLFDAQRETPATQPAQALECVPAGLGSAADDCVLEPSNSVRPMKPIRVVRISAPLSFDRGSPTEDRKVIVLKVPGTPSPS</sequence>
<evidence type="ECO:0000256" key="1">
    <source>
        <dbReference type="SAM" id="MobiDB-lite"/>
    </source>
</evidence>
<feature type="compositionally biased region" description="Basic and acidic residues" evidence="1">
    <location>
        <begin position="320"/>
        <end position="329"/>
    </location>
</feature>
<feature type="compositionally biased region" description="Pro residues" evidence="1">
    <location>
        <begin position="69"/>
        <end position="80"/>
    </location>
</feature>
<protein>
    <submittedName>
        <fullName evidence="2">Uncharacterized protein</fullName>
    </submittedName>
</protein>
<dbReference type="AlphaFoldDB" id="A0AAV9HE80"/>
<gene>
    <name evidence="2" type="ORF">QBC42DRAFT_187704</name>
</gene>
<keyword evidence="3" id="KW-1185">Reference proteome</keyword>
<evidence type="ECO:0000313" key="3">
    <source>
        <dbReference type="Proteomes" id="UP001321749"/>
    </source>
</evidence>
<organism evidence="2 3">
    <name type="scientific">Cladorrhinum samala</name>
    <dbReference type="NCBI Taxonomy" id="585594"/>
    <lineage>
        <taxon>Eukaryota</taxon>
        <taxon>Fungi</taxon>
        <taxon>Dikarya</taxon>
        <taxon>Ascomycota</taxon>
        <taxon>Pezizomycotina</taxon>
        <taxon>Sordariomycetes</taxon>
        <taxon>Sordariomycetidae</taxon>
        <taxon>Sordariales</taxon>
        <taxon>Podosporaceae</taxon>
        <taxon>Cladorrhinum</taxon>
    </lineage>
</organism>
<accession>A0AAV9HE80</accession>
<reference evidence="2" key="2">
    <citation type="submission" date="2023-06" db="EMBL/GenBank/DDBJ databases">
        <authorList>
            <consortium name="Lawrence Berkeley National Laboratory"/>
            <person name="Mondo S.J."/>
            <person name="Hensen N."/>
            <person name="Bonometti L."/>
            <person name="Westerberg I."/>
            <person name="Brannstrom I.O."/>
            <person name="Guillou S."/>
            <person name="Cros-Aarteil S."/>
            <person name="Calhoun S."/>
            <person name="Haridas S."/>
            <person name="Kuo A."/>
            <person name="Pangilinan J."/>
            <person name="Riley R."/>
            <person name="Labutti K."/>
            <person name="Andreopoulos B."/>
            <person name="Lipzen A."/>
            <person name="Chen C."/>
            <person name="Yanf M."/>
            <person name="Daum C."/>
            <person name="Ng V."/>
            <person name="Clum A."/>
            <person name="Steindorff A."/>
            <person name="Ohm R."/>
            <person name="Martin F."/>
            <person name="Silar P."/>
            <person name="Natvig D."/>
            <person name="Lalanne C."/>
            <person name="Gautier V."/>
            <person name="Ament-Velasquez S.L."/>
            <person name="Kruys A."/>
            <person name="Hutchinson M.I."/>
            <person name="Powell A.J."/>
            <person name="Barry K."/>
            <person name="Miller A.N."/>
            <person name="Grigoriev I.V."/>
            <person name="Debuchy R."/>
            <person name="Gladieux P."/>
            <person name="Thoren M.H."/>
            <person name="Johannesson H."/>
        </authorList>
    </citation>
    <scope>NUCLEOTIDE SEQUENCE</scope>
    <source>
        <strain evidence="2">PSN324</strain>
    </source>
</reference>
<name>A0AAV9HE80_9PEZI</name>
<feature type="region of interest" description="Disordered" evidence="1">
    <location>
        <begin position="65"/>
        <end position="84"/>
    </location>
</feature>
<reference evidence="2" key="1">
    <citation type="journal article" date="2023" name="Mol. Phylogenet. Evol.">
        <title>Genome-scale phylogeny and comparative genomics of the fungal order Sordariales.</title>
        <authorList>
            <person name="Hensen N."/>
            <person name="Bonometti L."/>
            <person name="Westerberg I."/>
            <person name="Brannstrom I.O."/>
            <person name="Guillou S."/>
            <person name="Cros-Aarteil S."/>
            <person name="Calhoun S."/>
            <person name="Haridas S."/>
            <person name="Kuo A."/>
            <person name="Mondo S."/>
            <person name="Pangilinan J."/>
            <person name="Riley R."/>
            <person name="LaButti K."/>
            <person name="Andreopoulos B."/>
            <person name="Lipzen A."/>
            <person name="Chen C."/>
            <person name="Yan M."/>
            <person name="Daum C."/>
            <person name="Ng V."/>
            <person name="Clum A."/>
            <person name="Steindorff A."/>
            <person name="Ohm R.A."/>
            <person name="Martin F."/>
            <person name="Silar P."/>
            <person name="Natvig D.O."/>
            <person name="Lalanne C."/>
            <person name="Gautier V."/>
            <person name="Ament-Velasquez S.L."/>
            <person name="Kruys A."/>
            <person name="Hutchinson M.I."/>
            <person name="Powell A.J."/>
            <person name="Barry K."/>
            <person name="Miller A.N."/>
            <person name="Grigoriev I.V."/>
            <person name="Debuchy R."/>
            <person name="Gladieux P."/>
            <person name="Hiltunen Thoren M."/>
            <person name="Johannesson H."/>
        </authorList>
    </citation>
    <scope>NUCLEOTIDE SEQUENCE</scope>
    <source>
        <strain evidence="2">PSN324</strain>
    </source>
</reference>
<comment type="caution">
    <text evidence="2">The sequence shown here is derived from an EMBL/GenBank/DDBJ whole genome shotgun (WGS) entry which is preliminary data.</text>
</comment>
<evidence type="ECO:0000313" key="2">
    <source>
        <dbReference type="EMBL" id="KAK4457762.1"/>
    </source>
</evidence>
<feature type="region of interest" description="Disordered" evidence="1">
    <location>
        <begin position="307"/>
        <end position="346"/>
    </location>
</feature>